<feature type="transmembrane region" description="Helical" evidence="1">
    <location>
        <begin position="6"/>
        <end position="25"/>
    </location>
</feature>
<feature type="transmembrane region" description="Helical" evidence="1">
    <location>
        <begin position="60"/>
        <end position="81"/>
    </location>
</feature>
<evidence type="ECO:0000313" key="3">
    <source>
        <dbReference type="Proteomes" id="UP000182740"/>
    </source>
</evidence>
<organism evidence="2 3">
    <name type="scientific">Amycolatopsis australiensis</name>
    <dbReference type="NCBI Taxonomy" id="546364"/>
    <lineage>
        <taxon>Bacteria</taxon>
        <taxon>Bacillati</taxon>
        <taxon>Actinomycetota</taxon>
        <taxon>Actinomycetes</taxon>
        <taxon>Pseudonocardiales</taxon>
        <taxon>Pseudonocardiaceae</taxon>
        <taxon>Amycolatopsis</taxon>
    </lineage>
</organism>
<name>A0A1K1T1G9_9PSEU</name>
<evidence type="ECO:0000313" key="2">
    <source>
        <dbReference type="EMBL" id="SFW89917.1"/>
    </source>
</evidence>
<protein>
    <submittedName>
        <fullName evidence="2">Uncharacterized protein</fullName>
    </submittedName>
</protein>
<reference evidence="3" key="1">
    <citation type="submission" date="2016-11" db="EMBL/GenBank/DDBJ databases">
        <authorList>
            <person name="Varghese N."/>
            <person name="Submissions S."/>
        </authorList>
    </citation>
    <scope>NUCLEOTIDE SEQUENCE [LARGE SCALE GENOMIC DNA]</scope>
    <source>
        <strain evidence="3">DSM 44671</strain>
    </source>
</reference>
<accession>A0A1K1T1G9</accession>
<evidence type="ECO:0000256" key="1">
    <source>
        <dbReference type="SAM" id="Phobius"/>
    </source>
</evidence>
<dbReference type="EMBL" id="FPJG01000006">
    <property type="protein sequence ID" value="SFW89917.1"/>
    <property type="molecule type" value="Genomic_DNA"/>
</dbReference>
<keyword evidence="1" id="KW-0472">Membrane</keyword>
<keyword evidence="1" id="KW-1133">Transmembrane helix</keyword>
<dbReference type="Proteomes" id="UP000182740">
    <property type="component" value="Unassembled WGS sequence"/>
</dbReference>
<proteinExistence type="predicted"/>
<gene>
    <name evidence="2" type="ORF">SAMN04489730_7390</name>
</gene>
<keyword evidence="1" id="KW-0812">Transmembrane</keyword>
<dbReference type="STRING" id="546364.SAMN04489730_7390"/>
<feature type="transmembrane region" description="Helical" evidence="1">
    <location>
        <begin position="37"/>
        <end position="54"/>
    </location>
</feature>
<keyword evidence="3" id="KW-1185">Reference proteome</keyword>
<sequence>MLGVRGMNLLIGLGGVAVAVAGIVWEQGARNTRWRAVAGSVALAGWTIVGHFLVEPLVPAPVMAGILLGGCTVGIFLAAFLGSRRGRRDRQDRRTPRG</sequence>
<dbReference type="AlphaFoldDB" id="A0A1K1T1G9"/>